<keyword evidence="2" id="KW-0808">Transferase</keyword>
<feature type="domain" description="Glycosyltransferase 2-like" evidence="1">
    <location>
        <begin position="14"/>
        <end position="121"/>
    </location>
</feature>
<sequence>MTEDQTGPGRPTLTVVIPARDEIERWPAVLERLRAQTLQPDQVVVADGTSTDGSREWLDRVAADDPSFVVVDNPRRVVPAALNVALAAATGDLVARMDTHADYADDYLEQVVGFLRATPGAAGVGGAMETAGRGAWGAAIASVLSRPVGLGGARHRVGGAPGPIVHVFSGCYRREQLVAAGGWDERLHANEDYEMDVRVAESGSPVHLQPAARSTWYVRRTPRALALQMWRYGYYKGLTLHLHPGSLRARQLAPPLVVLGLLLGPLVSRRGWAAGAAGYALLSGALGARAAHADGAEPWRGAVVPALVHLSWGAGLLAGLVRFAPERRRGPVPRLPVPPA</sequence>
<dbReference type="PANTHER" id="PTHR43685">
    <property type="entry name" value="GLYCOSYLTRANSFERASE"/>
    <property type="match status" value="1"/>
</dbReference>
<dbReference type="Pfam" id="PF00535">
    <property type="entry name" value="Glycos_transf_2"/>
    <property type="match status" value="1"/>
</dbReference>
<proteinExistence type="predicted"/>
<dbReference type="InterPro" id="IPR050834">
    <property type="entry name" value="Glycosyltransf_2"/>
</dbReference>
<gene>
    <name evidence="2" type="ORF">ACFOLH_00520</name>
</gene>
<dbReference type="RefSeq" id="WP_340294892.1">
    <property type="nucleotide sequence ID" value="NZ_JBBEOI010000189.1"/>
</dbReference>
<keyword evidence="3" id="KW-1185">Reference proteome</keyword>
<reference evidence="3" key="1">
    <citation type="journal article" date="2019" name="Int. J. Syst. Evol. Microbiol.">
        <title>The Global Catalogue of Microorganisms (GCM) 10K type strain sequencing project: providing services to taxonomists for standard genome sequencing and annotation.</title>
        <authorList>
            <consortium name="The Broad Institute Genomics Platform"/>
            <consortium name="The Broad Institute Genome Sequencing Center for Infectious Disease"/>
            <person name="Wu L."/>
            <person name="Ma J."/>
        </authorList>
    </citation>
    <scope>NUCLEOTIDE SEQUENCE [LARGE SCALE GENOMIC DNA]</scope>
    <source>
        <strain evidence="3">NCAIM B.02333</strain>
    </source>
</reference>
<evidence type="ECO:0000313" key="3">
    <source>
        <dbReference type="Proteomes" id="UP001595685"/>
    </source>
</evidence>
<evidence type="ECO:0000313" key="2">
    <source>
        <dbReference type="EMBL" id="MFC3686820.1"/>
    </source>
</evidence>
<evidence type="ECO:0000259" key="1">
    <source>
        <dbReference type="Pfam" id="PF00535"/>
    </source>
</evidence>
<organism evidence="2 3">
    <name type="scientific">Aquipuribacter hungaricus</name>
    <dbReference type="NCBI Taxonomy" id="545624"/>
    <lineage>
        <taxon>Bacteria</taxon>
        <taxon>Bacillati</taxon>
        <taxon>Actinomycetota</taxon>
        <taxon>Actinomycetes</taxon>
        <taxon>Micrococcales</taxon>
        <taxon>Intrasporangiaceae</taxon>
        <taxon>Aquipuribacter</taxon>
    </lineage>
</organism>
<name>A0ABV7WAL4_9MICO</name>
<dbReference type="Gene3D" id="3.90.550.10">
    <property type="entry name" value="Spore Coat Polysaccharide Biosynthesis Protein SpsA, Chain A"/>
    <property type="match status" value="1"/>
</dbReference>
<dbReference type="PANTHER" id="PTHR43685:SF2">
    <property type="entry name" value="GLYCOSYLTRANSFERASE 2-LIKE DOMAIN-CONTAINING PROTEIN"/>
    <property type="match status" value="1"/>
</dbReference>
<keyword evidence="2" id="KW-0328">Glycosyltransferase</keyword>
<dbReference type="SUPFAM" id="SSF53448">
    <property type="entry name" value="Nucleotide-diphospho-sugar transferases"/>
    <property type="match status" value="1"/>
</dbReference>
<dbReference type="InterPro" id="IPR029044">
    <property type="entry name" value="Nucleotide-diphossugar_trans"/>
</dbReference>
<dbReference type="Proteomes" id="UP001595685">
    <property type="component" value="Unassembled WGS sequence"/>
</dbReference>
<dbReference type="GO" id="GO:0016757">
    <property type="term" value="F:glycosyltransferase activity"/>
    <property type="evidence" value="ECO:0007669"/>
    <property type="project" value="UniProtKB-KW"/>
</dbReference>
<protein>
    <submittedName>
        <fullName evidence="2">Glycosyltransferase</fullName>
        <ecNumber evidence="2">2.4.-.-</ecNumber>
    </submittedName>
</protein>
<dbReference type="EC" id="2.4.-.-" evidence="2"/>
<accession>A0ABV7WAL4</accession>
<dbReference type="EMBL" id="JBHRWW010000001">
    <property type="protein sequence ID" value="MFC3686820.1"/>
    <property type="molecule type" value="Genomic_DNA"/>
</dbReference>
<comment type="caution">
    <text evidence="2">The sequence shown here is derived from an EMBL/GenBank/DDBJ whole genome shotgun (WGS) entry which is preliminary data.</text>
</comment>
<dbReference type="InterPro" id="IPR001173">
    <property type="entry name" value="Glyco_trans_2-like"/>
</dbReference>